<evidence type="ECO:0000313" key="1">
    <source>
        <dbReference type="EMBL" id="EZG44585.1"/>
    </source>
</evidence>
<sequence length="215" mass="24431">MKPQSMVKAAPGGWKTLDWSQVNGGKVICADENGQDMTCHYFGDPFKYDLPTVWDAVNYYLEPYQCLFTDNGNIGDRLEYRGGRARGIGKWVGKDLYGCSDSDALLVGFLVQRQSNGRGCDSDGPTCRTNVSEHCQCQDIELSAEAATPSGTIIKWGKVRDYFTNQTDLVKYYTLFQRKEYKLTNCHVKCLKDGNPEEHRRDTIEWFDRNPGPHF</sequence>
<dbReference type="RefSeq" id="XP_011134151.1">
    <property type="nucleotide sequence ID" value="XM_011135849.1"/>
</dbReference>
<dbReference type="Proteomes" id="UP000019763">
    <property type="component" value="Unassembled WGS sequence"/>
</dbReference>
<proteinExistence type="predicted"/>
<dbReference type="AlphaFoldDB" id="A0A023B0L2"/>
<dbReference type="EMBL" id="AFNH02001082">
    <property type="protein sequence ID" value="EZG44585.1"/>
    <property type="molecule type" value="Genomic_DNA"/>
</dbReference>
<protein>
    <submittedName>
        <fullName evidence="1">Uncharacterized protein</fullName>
    </submittedName>
</protein>
<dbReference type="GeneID" id="22915128"/>
<name>A0A023B0L2_GRENI</name>
<keyword evidence="2" id="KW-1185">Reference proteome</keyword>
<evidence type="ECO:0000313" key="2">
    <source>
        <dbReference type="Proteomes" id="UP000019763"/>
    </source>
</evidence>
<comment type="caution">
    <text evidence="1">The sequence shown here is derived from an EMBL/GenBank/DDBJ whole genome shotgun (WGS) entry which is preliminary data.</text>
</comment>
<gene>
    <name evidence="1" type="ORF">GNI_145840</name>
</gene>
<accession>A0A023B0L2</accession>
<reference evidence="1" key="1">
    <citation type="submission" date="2013-12" db="EMBL/GenBank/DDBJ databases">
        <authorList>
            <person name="Omoto C.K."/>
            <person name="Sibley D."/>
            <person name="Venepally P."/>
            <person name="Hadjithomas M."/>
            <person name="Karamycheva S."/>
            <person name="Brunk B."/>
            <person name="Roos D."/>
            <person name="Caler E."/>
            <person name="Lorenzi H."/>
        </authorList>
    </citation>
    <scope>NUCLEOTIDE SEQUENCE</scope>
</reference>
<dbReference type="VEuPathDB" id="CryptoDB:GNI_145840"/>
<organism evidence="1 2">
    <name type="scientific">Gregarina niphandrodes</name>
    <name type="common">Septate eugregarine</name>
    <dbReference type="NCBI Taxonomy" id="110365"/>
    <lineage>
        <taxon>Eukaryota</taxon>
        <taxon>Sar</taxon>
        <taxon>Alveolata</taxon>
        <taxon>Apicomplexa</taxon>
        <taxon>Conoidasida</taxon>
        <taxon>Gregarinasina</taxon>
        <taxon>Eugregarinorida</taxon>
        <taxon>Gregarinidae</taxon>
        <taxon>Gregarina</taxon>
    </lineage>
</organism>